<dbReference type="Pfam" id="PF00059">
    <property type="entry name" value="Lectin_C"/>
    <property type="match status" value="1"/>
</dbReference>
<dbReference type="GeneID" id="139355191"/>
<name>A0ABM4U0E7_DROSZ</name>
<dbReference type="RefSeq" id="XP_070855675.1">
    <property type="nucleotide sequence ID" value="XM_070999574.1"/>
</dbReference>
<evidence type="ECO:0000256" key="3">
    <source>
        <dbReference type="ARBA" id="ARBA00022729"/>
    </source>
</evidence>
<keyword evidence="4" id="KW-0430">Lectin</keyword>
<evidence type="ECO:0000256" key="1">
    <source>
        <dbReference type="ARBA" id="ARBA00004613"/>
    </source>
</evidence>
<dbReference type="InterPro" id="IPR016186">
    <property type="entry name" value="C-type_lectin-like/link_sf"/>
</dbReference>
<feature type="chain" id="PRO_5047203373" evidence="5">
    <location>
        <begin position="24"/>
        <end position="254"/>
    </location>
</feature>
<dbReference type="PROSITE" id="PS51257">
    <property type="entry name" value="PROKAR_LIPOPROTEIN"/>
    <property type="match status" value="1"/>
</dbReference>
<gene>
    <name evidence="8" type="primary">LOC139355191</name>
</gene>
<dbReference type="PANTHER" id="PTHR22799">
    <property type="entry name" value="TETRANECTIN-RELATED"/>
    <property type="match status" value="1"/>
</dbReference>
<evidence type="ECO:0000313" key="8">
    <source>
        <dbReference type="RefSeq" id="XP_070855675.1"/>
    </source>
</evidence>
<keyword evidence="2" id="KW-0964">Secreted</keyword>
<dbReference type="Gene3D" id="3.10.100.10">
    <property type="entry name" value="Mannose-Binding Protein A, subunit A"/>
    <property type="match status" value="1"/>
</dbReference>
<sequence length="254" mass="29007">MHKLGTFFLSALVACNLYGIVTSQDETCSVCVLKDAPTQCGAYCFGVLQPLGDKIESIQKQIKLQVTTHKTTLTILDTMQKNTQEVQKEMLKFLDQIKLETNERLDRIEAMIERRPVVTEAPKTNIIPPGFERIGARYFYIEEEIQKSWIDAKFFCLEKGGYLAAIQNQEEFDAIVLKLKENHRYWLGINDRSVEGVYLSEASGNMAPFLKWFAGDPDNRENYENCVGITISKGMADWPCWFAFNFICSLDNTV</sequence>
<proteinExistence type="predicted"/>
<evidence type="ECO:0000256" key="2">
    <source>
        <dbReference type="ARBA" id="ARBA00022525"/>
    </source>
</evidence>
<organism evidence="7 8">
    <name type="scientific">Drosophila suzukii</name>
    <name type="common">Spotted-wing drosophila fruit fly</name>
    <dbReference type="NCBI Taxonomy" id="28584"/>
    <lineage>
        <taxon>Eukaryota</taxon>
        <taxon>Metazoa</taxon>
        <taxon>Ecdysozoa</taxon>
        <taxon>Arthropoda</taxon>
        <taxon>Hexapoda</taxon>
        <taxon>Insecta</taxon>
        <taxon>Pterygota</taxon>
        <taxon>Neoptera</taxon>
        <taxon>Endopterygota</taxon>
        <taxon>Diptera</taxon>
        <taxon>Brachycera</taxon>
        <taxon>Muscomorpha</taxon>
        <taxon>Ephydroidea</taxon>
        <taxon>Drosophilidae</taxon>
        <taxon>Drosophila</taxon>
        <taxon>Sophophora</taxon>
    </lineage>
</organism>
<evidence type="ECO:0000256" key="4">
    <source>
        <dbReference type="ARBA" id="ARBA00022734"/>
    </source>
</evidence>
<accession>A0ABM4U0E7</accession>
<evidence type="ECO:0000256" key="5">
    <source>
        <dbReference type="SAM" id="SignalP"/>
    </source>
</evidence>
<reference evidence="7" key="1">
    <citation type="submission" date="2025-05" db="UniProtKB">
        <authorList>
            <consortium name="RefSeq"/>
        </authorList>
    </citation>
    <scope>NUCLEOTIDE SEQUENCE [LARGE SCALE GENOMIC DNA]</scope>
</reference>
<feature type="domain" description="C-type lectin" evidence="6">
    <location>
        <begin position="134"/>
        <end position="249"/>
    </location>
</feature>
<dbReference type="Proteomes" id="UP001652628">
    <property type="component" value="Chromosome 2L"/>
</dbReference>
<protein>
    <submittedName>
        <fullName evidence="8">Accessory gland protein Acp29AB-like</fullName>
    </submittedName>
</protein>
<keyword evidence="3 5" id="KW-0732">Signal</keyword>
<dbReference type="SMART" id="SM00034">
    <property type="entry name" value="CLECT"/>
    <property type="match status" value="1"/>
</dbReference>
<dbReference type="InterPro" id="IPR016187">
    <property type="entry name" value="CTDL_fold"/>
</dbReference>
<dbReference type="InterPro" id="IPR051663">
    <property type="entry name" value="CLec_Tetranectin-domain"/>
</dbReference>
<keyword evidence="7" id="KW-1185">Reference proteome</keyword>
<dbReference type="PANTHER" id="PTHR22799:SF1">
    <property type="entry name" value="C-TYPE LECTIN DOMAIN FAMILY 11 MEMBER A"/>
    <property type="match status" value="1"/>
</dbReference>
<dbReference type="InterPro" id="IPR001304">
    <property type="entry name" value="C-type_lectin-like"/>
</dbReference>
<reference evidence="8" key="2">
    <citation type="submission" date="2025-08" db="UniProtKB">
        <authorList>
            <consortium name="RefSeq"/>
        </authorList>
    </citation>
    <scope>IDENTIFICATION</scope>
</reference>
<evidence type="ECO:0000313" key="7">
    <source>
        <dbReference type="Proteomes" id="UP001652628"/>
    </source>
</evidence>
<dbReference type="SUPFAM" id="SSF56436">
    <property type="entry name" value="C-type lectin-like"/>
    <property type="match status" value="1"/>
</dbReference>
<evidence type="ECO:0000259" key="6">
    <source>
        <dbReference type="PROSITE" id="PS50041"/>
    </source>
</evidence>
<comment type="subcellular location">
    <subcellularLocation>
        <location evidence="1">Secreted</location>
    </subcellularLocation>
</comment>
<dbReference type="CDD" id="cd00037">
    <property type="entry name" value="CLECT"/>
    <property type="match status" value="1"/>
</dbReference>
<feature type="signal peptide" evidence="5">
    <location>
        <begin position="1"/>
        <end position="23"/>
    </location>
</feature>
<dbReference type="PROSITE" id="PS50041">
    <property type="entry name" value="C_TYPE_LECTIN_2"/>
    <property type="match status" value="1"/>
</dbReference>